<dbReference type="InterPro" id="IPR050367">
    <property type="entry name" value="APC_superfamily"/>
</dbReference>
<comment type="similarity">
    <text evidence="2">Belongs to the amino acid-polyamine-organocation (APC) superfamily. Basic amino acid/polyamine antiporter (APA) (TC 2.A.3.2) family.</text>
</comment>
<evidence type="ECO:0000256" key="5">
    <source>
        <dbReference type="ARBA" id="ARBA00022692"/>
    </source>
</evidence>
<feature type="transmembrane region" description="Helical" evidence="11">
    <location>
        <begin position="473"/>
        <end position="493"/>
    </location>
</feature>
<feature type="transmembrane region" description="Helical" evidence="11">
    <location>
        <begin position="130"/>
        <end position="148"/>
    </location>
</feature>
<evidence type="ECO:0000313" key="13">
    <source>
        <dbReference type="Proteomes" id="UP000186110"/>
    </source>
</evidence>
<dbReference type="EMBL" id="CP019239">
    <property type="protein sequence ID" value="APW43480.1"/>
    <property type="molecule type" value="Genomic_DNA"/>
</dbReference>
<name>A0A1P8KBU1_9BURK</name>
<dbReference type="Pfam" id="PF13520">
    <property type="entry name" value="AA_permease_2"/>
    <property type="match status" value="1"/>
</dbReference>
<keyword evidence="3" id="KW-0813">Transport</keyword>
<dbReference type="PIRSF" id="PIRSF006060">
    <property type="entry name" value="AA_transporter"/>
    <property type="match status" value="1"/>
</dbReference>
<feature type="compositionally biased region" description="Polar residues" evidence="10">
    <location>
        <begin position="15"/>
        <end position="28"/>
    </location>
</feature>
<evidence type="ECO:0000256" key="4">
    <source>
        <dbReference type="ARBA" id="ARBA00022475"/>
    </source>
</evidence>
<feature type="transmembrane region" description="Helical" evidence="11">
    <location>
        <begin position="228"/>
        <end position="247"/>
    </location>
</feature>
<dbReference type="GO" id="GO:0043858">
    <property type="term" value="F:arginine:ornithine antiporter activity"/>
    <property type="evidence" value="ECO:0007669"/>
    <property type="project" value="UniProtKB-UniRule"/>
</dbReference>
<dbReference type="InterPro" id="IPR002293">
    <property type="entry name" value="AA/rel_permease1"/>
</dbReference>
<protein>
    <recommendedName>
        <fullName evidence="9">Arginine-ornithine antiporter</fullName>
    </recommendedName>
</protein>
<evidence type="ECO:0000256" key="1">
    <source>
        <dbReference type="ARBA" id="ARBA00004651"/>
    </source>
</evidence>
<keyword evidence="5 11" id="KW-0812">Transmembrane</keyword>
<dbReference type="eggNOG" id="COG0531">
    <property type="taxonomic scope" value="Bacteria"/>
</dbReference>
<dbReference type="KEGG" id="rsb:RS694_13705"/>
<dbReference type="STRING" id="1484693.RS694_13705"/>
<dbReference type="GO" id="GO:0006527">
    <property type="term" value="P:L-arginine catabolic process"/>
    <property type="evidence" value="ECO:0007669"/>
    <property type="project" value="UniProtKB-UniRule"/>
</dbReference>
<feature type="transmembrane region" description="Helical" evidence="11">
    <location>
        <begin position="302"/>
        <end position="328"/>
    </location>
</feature>
<comment type="subcellular location">
    <subcellularLocation>
        <location evidence="1">Cell membrane</location>
        <topology evidence="1">Multi-pass membrane protein</topology>
    </subcellularLocation>
</comment>
<dbReference type="InterPro" id="IPR004754">
    <property type="entry name" value="Amino_acid_antiprt"/>
</dbReference>
<keyword evidence="13" id="KW-1185">Reference proteome</keyword>
<feature type="transmembrane region" description="Helical" evidence="11">
    <location>
        <begin position="68"/>
        <end position="90"/>
    </location>
</feature>
<evidence type="ECO:0000313" key="12">
    <source>
        <dbReference type="EMBL" id="APW43480.1"/>
    </source>
</evidence>
<feature type="transmembrane region" description="Helical" evidence="11">
    <location>
        <begin position="154"/>
        <end position="174"/>
    </location>
</feature>
<sequence>MHFNHSGDKVMARSNPGTSAPPRTSPTGNRVPGPLGLGLLVALVVGSIIGSGIFGLPQNMASGAGAGAILIGWAVTGLGMLMLALTYQMLALRKPALDNGVYAYARALSGEYVGFNSAWGYWVSAWIGNVGYLVAAFGALGYFFPVFGAGNTPAAIAGASVVLWLIHLLVLRGIQGATVLNAVVTLAKVLPLLLFIGFVALAFQGGTFHLNFWGDAKLGSVLDQVKSTMLVTVWVFIGIEGASVYSARARERKDVGRATVLGFLITLLLLMAVSLLSLGIFTQPELAALKNPSMAGVLEKAVGTWGAILIYVGLIVSVGGGFLAWMLLAAESLFTPAGGGEMPEWLARQNGNGVPANALWLTNGMVQIFLLVTLVSNASYLALISLSTAMILVPYLFSAIYGLAVAWRGEGPGETALRRGDIPIAALASVYCLWLLYAAGLKYVLLSALLYAPGAALYLWAKKQRGERAFTPVEWGILAVLLVLAGVAAYLLGTGGLTL</sequence>
<evidence type="ECO:0000256" key="11">
    <source>
        <dbReference type="SAM" id="Phobius"/>
    </source>
</evidence>
<feature type="transmembrane region" description="Helical" evidence="11">
    <location>
        <begin position="443"/>
        <end position="461"/>
    </location>
</feature>
<evidence type="ECO:0000256" key="9">
    <source>
        <dbReference type="NCBIfam" id="TIGR03810"/>
    </source>
</evidence>
<dbReference type="GO" id="GO:0005886">
    <property type="term" value="C:plasma membrane"/>
    <property type="evidence" value="ECO:0007669"/>
    <property type="project" value="UniProtKB-SubCell"/>
</dbReference>
<dbReference type="PANTHER" id="PTHR42770:SF4">
    <property type="entry name" value="ARGININE_ORNITHINE ANTIPORTER-RELATED"/>
    <property type="match status" value="1"/>
</dbReference>
<keyword evidence="8 11" id="KW-0472">Membrane</keyword>
<evidence type="ECO:0000256" key="2">
    <source>
        <dbReference type="ARBA" id="ARBA00008220"/>
    </source>
</evidence>
<dbReference type="GO" id="GO:1903826">
    <property type="term" value="P:L-arginine transmembrane transport"/>
    <property type="evidence" value="ECO:0007669"/>
    <property type="project" value="InterPro"/>
</dbReference>
<accession>A0A1P8KBU1</accession>
<evidence type="ECO:0000256" key="8">
    <source>
        <dbReference type="ARBA" id="ARBA00023136"/>
    </source>
</evidence>
<keyword evidence="7 11" id="KW-1133">Transmembrane helix</keyword>
<dbReference type="InterPro" id="IPR022461">
    <property type="entry name" value="Arg/Orn_antiprt_ArcD"/>
</dbReference>
<feature type="transmembrane region" description="Helical" evidence="11">
    <location>
        <begin position="259"/>
        <end position="282"/>
    </location>
</feature>
<dbReference type="NCBIfam" id="TIGR00905">
    <property type="entry name" value="2A0302"/>
    <property type="match status" value="1"/>
</dbReference>
<evidence type="ECO:0000256" key="3">
    <source>
        <dbReference type="ARBA" id="ARBA00022448"/>
    </source>
</evidence>
<evidence type="ECO:0000256" key="7">
    <source>
        <dbReference type="ARBA" id="ARBA00022989"/>
    </source>
</evidence>
<feature type="transmembrane region" description="Helical" evidence="11">
    <location>
        <begin position="35"/>
        <end position="56"/>
    </location>
</feature>
<proteinExistence type="inferred from homology"/>
<feature type="transmembrane region" description="Helical" evidence="11">
    <location>
        <begin position="419"/>
        <end position="437"/>
    </location>
</feature>
<organism evidence="12 13">
    <name type="scientific">Rhodoferax saidenbachensis</name>
    <dbReference type="NCBI Taxonomy" id="1484693"/>
    <lineage>
        <taxon>Bacteria</taxon>
        <taxon>Pseudomonadati</taxon>
        <taxon>Pseudomonadota</taxon>
        <taxon>Betaproteobacteria</taxon>
        <taxon>Burkholderiales</taxon>
        <taxon>Comamonadaceae</taxon>
        <taxon>Rhodoferax</taxon>
    </lineage>
</organism>
<dbReference type="AlphaFoldDB" id="A0A1P8KBU1"/>
<keyword evidence="4" id="KW-1003">Cell membrane</keyword>
<dbReference type="NCBIfam" id="TIGR03810">
    <property type="entry name" value="arg_ornith_anti"/>
    <property type="match status" value="1"/>
</dbReference>
<reference evidence="12 13" key="1">
    <citation type="submission" date="2017-01" db="EMBL/GenBank/DDBJ databases">
        <authorList>
            <person name="Mah S.A."/>
            <person name="Swanson W.J."/>
            <person name="Moy G.W."/>
            <person name="Vacquier V.D."/>
        </authorList>
    </citation>
    <scope>NUCLEOTIDE SEQUENCE [LARGE SCALE GENOMIC DNA]</scope>
    <source>
        <strain evidence="12 13">DSM 22694</strain>
    </source>
</reference>
<dbReference type="PANTHER" id="PTHR42770">
    <property type="entry name" value="AMINO ACID TRANSPORTER-RELATED"/>
    <property type="match status" value="1"/>
</dbReference>
<feature type="compositionally biased region" description="Basic and acidic residues" evidence="10">
    <location>
        <begin position="1"/>
        <end position="11"/>
    </location>
</feature>
<keyword evidence="6" id="KW-0029">Amino-acid transport</keyword>
<feature type="transmembrane region" description="Helical" evidence="11">
    <location>
        <begin position="186"/>
        <end position="208"/>
    </location>
</feature>
<gene>
    <name evidence="12" type="ORF">RS694_13705</name>
</gene>
<dbReference type="Proteomes" id="UP000186110">
    <property type="component" value="Chromosome"/>
</dbReference>
<feature type="region of interest" description="Disordered" evidence="10">
    <location>
        <begin position="1"/>
        <end position="30"/>
    </location>
</feature>
<evidence type="ECO:0000256" key="10">
    <source>
        <dbReference type="SAM" id="MobiDB-lite"/>
    </source>
</evidence>
<dbReference type="Gene3D" id="1.20.1740.10">
    <property type="entry name" value="Amino acid/polyamine transporter I"/>
    <property type="match status" value="1"/>
</dbReference>
<feature type="transmembrane region" description="Helical" evidence="11">
    <location>
        <begin position="381"/>
        <end position="407"/>
    </location>
</feature>
<evidence type="ECO:0000256" key="6">
    <source>
        <dbReference type="ARBA" id="ARBA00022970"/>
    </source>
</evidence>